<name>A0AAV1UN33_9STRA</name>
<organism evidence="1 2">
    <name type="scientific">Peronospora matthiolae</name>
    <dbReference type="NCBI Taxonomy" id="2874970"/>
    <lineage>
        <taxon>Eukaryota</taxon>
        <taxon>Sar</taxon>
        <taxon>Stramenopiles</taxon>
        <taxon>Oomycota</taxon>
        <taxon>Peronosporomycetes</taxon>
        <taxon>Peronosporales</taxon>
        <taxon>Peronosporaceae</taxon>
        <taxon>Peronospora</taxon>
    </lineage>
</organism>
<dbReference type="Proteomes" id="UP001162060">
    <property type="component" value="Unassembled WGS sequence"/>
</dbReference>
<comment type="caution">
    <text evidence="1">The sequence shown here is derived from an EMBL/GenBank/DDBJ whole genome shotgun (WGS) entry which is preliminary data.</text>
</comment>
<proteinExistence type="predicted"/>
<evidence type="ECO:0000313" key="1">
    <source>
        <dbReference type="EMBL" id="CAK7935930.1"/>
    </source>
</evidence>
<accession>A0AAV1UN33</accession>
<evidence type="ECO:0008006" key="3">
    <source>
        <dbReference type="Google" id="ProtNLM"/>
    </source>
</evidence>
<sequence length="437" mass="49940">MSDLTRATDHLVRLAPTIVRDDAQTCEDTLLHDEHNASIIMDDTVSRETPWTPKSLGRAKTAIIYKQTMNDTLLVLEHSFFFISGWVSYFVSLQEDSILLFATRERWEQGYKPDKVIDLHHMLLLGDMHVDAVEGYSSLQNSDGKSRLFRRKLLQVDRGDEIHEKHRQGLVDPARNRVDKQSASAHCILEFGSYNQCTFELWTKAIRHVLAVKREAQLQASRGNQSEERTGSEYDDGTAKCWVSPGQDLKVTLLQSEIWCSRVLSGEKEKAESEIRRIVAMEKLVAQVDHSQMALLVYEKVSRVHELFSANSRREIDGVDGREVPMSAEVLNFFADHLKRKYAVFLILALTYGVNEAEIREAHERMCHENAAVHAGVGGGSGKQHQTIASCFGFQDQESIELYENYRESAANYHRWFDKTLTSRAQCFRFSTPSRRV</sequence>
<evidence type="ECO:0000313" key="2">
    <source>
        <dbReference type="Proteomes" id="UP001162060"/>
    </source>
</evidence>
<dbReference type="EMBL" id="CAKLBY020000223">
    <property type="protein sequence ID" value="CAK7935930.1"/>
    <property type="molecule type" value="Genomic_DNA"/>
</dbReference>
<protein>
    <recommendedName>
        <fullName evidence="3">PH domain-containing protein</fullName>
    </recommendedName>
</protein>
<dbReference type="AlphaFoldDB" id="A0AAV1UN33"/>
<reference evidence="1" key="1">
    <citation type="submission" date="2024-01" db="EMBL/GenBank/DDBJ databases">
        <authorList>
            <person name="Webb A."/>
        </authorList>
    </citation>
    <scope>NUCLEOTIDE SEQUENCE</scope>
    <source>
        <strain evidence="1">Pm1</strain>
    </source>
</reference>
<gene>
    <name evidence="1" type="ORF">PM001_LOCUS21080</name>
</gene>